<evidence type="ECO:0000313" key="1">
    <source>
        <dbReference type="EMBL" id="PBK79873.1"/>
    </source>
</evidence>
<accession>A0A2H3CUS5</accession>
<name>A0A2H3CUS5_ARMGA</name>
<protein>
    <recommendedName>
        <fullName evidence="3">FAD dependent oxidoreductase domain-containing protein</fullName>
    </recommendedName>
</protein>
<evidence type="ECO:0000313" key="2">
    <source>
        <dbReference type="Proteomes" id="UP000217790"/>
    </source>
</evidence>
<proteinExistence type="predicted"/>
<dbReference type="Gene3D" id="3.30.9.10">
    <property type="entry name" value="D-Amino Acid Oxidase, subunit A, domain 2"/>
    <property type="match status" value="1"/>
</dbReference>
<reference evidence="2" key="1">
    <citation type="journal article" date="2017" name="Nat. Ecol. Evol.">
        <title>Genome expansion and lineage-specific genetic innovations in the forest pathogenic fungi Armillaria.</title>
        <authorList>
            <person name="Sipos G."/>
            <person name="Prasanna A.N."/>
            <person name="Walter M.C."/>
            <person name="O'Connor E."/>
            <person name="Balint B."/>
            <person name="Krizsan K."/>
            <person name="Kiss B."/>
            <person name="Hess J."/>
            <person name="Varga T."/>
            <person name="Slot J."/>
            <person name="Riley R."/>
            <person name="Boka B."/>
            <person name="Rigling D."/>
            <person name="Barry K."/>
            <person name="Lee J."/>
            <person name="Mihaltcheva S."/>
            <person name="LaButti K."/>
            <person name="Lipzen A."/>
            <person name="Waldron R."/>
            <person name="Moloney N.M."/>
            <person name="Sperisen C."/>
            <person name="Kredics L."/>
            <person name="Vagvoelgyi C."/>
            <person name="Patrignani A."/>
            <person name="Fitzpatrick D."/>
            <person name="Nagy I."/>
            <person name="Doyle S."/>
            <person name="Anderson J.B."/>
            <person name="Grigoriev I.V."/>
            <person name="Gueldener U."/>
            <person name="Muensterkoetter M."/>
            <person name="Nagy L.G."/>
        </authorList>
    </citation>
    <scope>NUCLEOTIDE SEQUENCE [LARGE SCALE GENOMIC DNA]</scope>
    <source>
        <strain evidence="2">Ar21-2</strain>
    </source>
</reference>
<dbReference type="OrthoDB" id="429143at2759"/>
<evidence type="ECO:0008006" key="3">
    <source>
        <dbReference type="Google" id="ProtNLM"/>
    </source>
</evidence>
<keyword evidence="2" id="KW-1185">Reference proteome</keyword>
<dbReference type="EMBL" id="KZ293758">
    <property type="protein sequence ID" value="PBK79873.1"/>
    <property type="molecule type" value="Genomic_DNA"/>
</dbReference>
<organism evidence="1 2">
    <name type="scientific">Armillaria gallica</name>
    <name type="common">Bulbous honey fungus</name>
    <name type="synonym">Armillaria bulbosa</name>
    <dbReference type="NCBI Taxonomy" id="47427"/>
    <lineage>
        <taxon>Eukaryota</taxon>
        <taxon>Fungi</taxon>
        <taxon>Dikarya</taxon>
        <taxon>Basidiomycota</taxon>
        <taxon>Agaricomycotina</taxon>
        <taxon>Agaricomycetes</taxon>
        <taxon>Agaricomycetidae</taxon>
        <taxon>Agaricales</taxon>
        <taxon>Marasmiineae</taxon>
        <taxon>Physalacriaceae</taxon>
        <taxon>Armillaria</taxon>
    </lineage>
</organism>
<dbReference type="AlphaFoldDB" id="A0A2H3CUS5"/>
<dbReference type="Gene3D" id="3.50.50.60">
    <property type="entry name" value="FAD/NAD(P)-binding domain"/>
    <property type="match status" value="1"/>
</dbReference>
<dbReference type="Proteomes" id="UP000217790">
    <property type="component" value="Unassembled WGS sequence"/>
</dbReference>
<sequence length="182" mass="20439">MPPLHYDYPGLKEKHSAEAAKQVIHLRLSHLDELISVSEEEGLTEKSQCRKTYSSFQLYTHTPCLSIYDNTIHTPRGDIHTKHIVLTTNGWTSHLLAPMREKIVPVRGHMTARRAGTGLDDGCLGTWSSRPLGEKSHAEFMFGSGIEMGIPSFFDTVRCVDDRQIEFRVCVYLGGALAYHGK</sequence>
<dbReference type="STRING" id="47427.A0A2H3CUS5"/>
<dbReference type="InParanoid" id="A0A2H3CUS5"/>
<dbReference type="InterPro" id="IPR036188">
    <property type="entry name" value="FAD/NAD-bd_sf"/>
</dbReference>
<gene>
    <name evidence="1" type="ORF">ARMGADRAFT_1092740</name>
</gene>